<keyword evidence="4" id="KW-0808">Transferase</keyword>
<feature type="domain" description="Protein kinase" evidence="3">
    <location>
        <begin position="60"/>
        <end position="126"/>
    </location>
</feature>
<feature type="compositionally biased region" description="Basic and acidic residues" evidence="2">
    <location>
        <begin position="1"/>
        <end position="16"/>
    </location>
</feature>
<dbReference type="Proteomes" id="UP000233837">
    <property type="component" value="Unassembled WGS sequence"/>
</dbReference>
<dbReference type="SUPFAM" id="SSF56112">
    <property type="entry name" value="Protein kinase-like (PK-like)"/>
    <property type="match status" value="1"/>
</dbReference>
<keyword evidence="1" id="KW-0067">ATP-binding</keyword>
<evidence type="ECO:0000256" key="2">
    <source>
        <dbReference type="SAM" id="MobiDB-lite"/>
    </source>
</evidence>
<dbReference type="EMBL" id="KZ502934">
    <property type="protein sequence ID" value="PKU70502.1"/>
    <property type="molecule type" value="Genomic_DNA"/>
</dbReference>
<proteinExistence type="predicted"/>
<reference evidence="4 5" key="2">
    <citation type="journal article" date="2017" name="Nature">
        <title>The Apostasia genome and the evolution of orchids.</title>
        <authorList>
            <person name="Zhang G.Q."/>
            <person name="Liu K.W."/>
            <person name="Li Z."/>
            <person name="Lohaus R."/>
            <person name="Hsiao Y.Y."/>
            <person name="Niu S.C."/>
            <person name="Wang J.Y."/>
            <person name="Lin Y.C."/>
            <person name="Xu Q."/>
            <person name="Chen L.J."/>
            <person name="Yoshida K."/>
            <person name="Fujiwara S."/>
            <person name="Wang Z.W."/>
            <person name="Zhang Y.Q."/>
            <person name="Mitsuda N."/>
            <person name="Wang M."/>
            <person name="Liu G.H."/>
            <person name="Pecoraro L."/>
            <person name="Huang H.X."/>
            <person name="Xiao X.J."/>
            <person name="Lin M."/>
            <person name="Wu X.Y."/>
            <person name="Wu W.L."/>
            <person name="Chen Y.Y."/>
            <person name="Chang S.B."/>
            <person name="Sakamoto S."/>
            <person name="Ohme-Takagi M."/>
            <person name="Yagi M."/>
            <person name="Zeng S.J."/>
            <person name="Shen C.Y."/>
            <person name="Yeh C.M."/>
            <person name="Luo Y.B."/>
            <person name="Tsai W.C."/>
            <person name="Van de Peer Y."/>
            <person name="Liu Z.J."/>
        </authorList>
    </citation>
    <scope>NUCLEOTIDE SEQUENCE [LARGE SCALE GENOMIC DNA]</scope>
    <source>
        <tissue evidence="4">The whole plant</tissue>
    </source>
</reference>
<dbReference type="GO" id="GO:0004672">
    <property type="term" value="F:protein kinase activity"/>
    <property type="evidence" value="ECO:0007669"/>
    <property type="project" value="InterPro"/>
</dbReference>
<dbReference type="PROSITE" id="PS00107">
    <property type="entry name" value="PROTEIN_KINASE_ATP"/>
    <property type="match status" value="1"/>
</dbReference>
<dbReference type="Gene3D" id="3.30.200.20">
    <property type="entry name" value="Phosphorylase Kinase, domain 1"/>
    <property type="match status" value="1"/>
</dbReference>
<dbReference type="InterPro" id="IPR011009">
    <property type="entry name" value="Kinase-like_dom_sf"/>
</dbReference>
<evidence type="ECO:0000259" key="3">
    <source>
        <dbReference type="PROSITE" id="PS50011"/>
    </source>
</evidence>
<dbReference type="InterPro" id="IPR001245">
    <property type="entry name" value="Ser-Thr/Tyr_kinase_cat_dom"/>
</dbReference>
<dbReference type="InterPro" id="IPR000719">
    <property type="entry name" value="Prot_kinase_dom"/>
</dbReference>
<keyword evidence="1" id="KW-0547">Nucleotide-binding</keyword>
<feature type="binding site" evidence="1">
    <location>
        <position position="87"/>
    </location>
    <ligand>
        <name>ATP</name>
        <dbReference type="ChEBI" id="CHEBI:30616"/>
    </ligand>
</feature>
<keyword evidence="4" id="KW-0418">Kinase</keyword>
<accession>A0A2I0W4D4</accession>
<feature type="region of interest" description="Disordered" evidence="2">
    <location>
        <begin position="1"/>
        <end position="37"/>
    </location>
</feature>
<keyword evidence="5" id="KW-1185">Reference proteome</keyword>
<evidence type="ECO:0000313" key="5">
    <source>
        <dbReference type="Proteomes" id="UP000233837"/>
    </source>
</evidence>
<dbReference type="GO" id="GO:0005524">
    <property type="term" value="F:ATP binding"/>
    <property type="evidence" value="ECO:0007669"/>
    <property type="project" value="UniProtKB-UniRule"/>
</dbReference>
<organism evidence="4 5">
    <name type="scientific">Dendrobium catenatum</name>
    <dbReference type="NCBI Taxonomy" id="906689"/>
    <lineage>
        <taxon>Eukaryota</taxon>
        <taxon>Viridiplantae</taxon>
        <taxon>Streptophyta</taxon>
        <taxon>Embryophyta</taxon>
        <taxon>Tracheophyta</taxon>
        <taxon>Spermatophyta</taxon>
        <taxon>Magnoliopsida</taxon>
        <taxon>Liliopsida</taxon>
        <taxon>Asparagales</taxon>
        <taxon>Orchidaceae</taxon>
        <taxon>Epidendroideae</taxon>
        <taxon>Malaxideae</taxon>
        <taxon>Dendrobiinae</taxon>
        <taxon>Dendrobium</taxon>
    </lineage>
</organism>
<evidence type="ECO:0000313" key="4">
    <source>
        <dbReference type="EMBL" id="PKU70502.1"/>
    </source>
</evidence>
<protein>
    <submittedName>
        <fullName evidence="4">Serine/threonine-protein kinase HT1</fullName>
    </submittedName>
</protein>
<dbReference type="AlphaFoldDB" id="A0A2I0W4D4"/>
<evidence type="ECO:0000256" key="1">
    <source>
        <dbReference type="PROSITE-ProRule" id="PRU10141"/>
    </source>
</evidence>
<dbReference type="PROSITE" id="PS50011">
    <property type="entry name" value="PROTEIN_KINASE_DOM"/>
    <property type="match status" value="1"/>
</dbReference>
<name>A0A2I0W4D4_9ASPA</name>
<dbReference type="InterPro" id="IPR017441">
    <property type="entry name" value="Protein_kinase_ATP_BS"/>
</dbReference>
<reference evidence="4 5" key="1">
    <citation type="journal article" date="2016" name="Sci. Rep.">
        <title>The Dendrobium catenatum Lindl. genome sequence provides insights into polysaccharide synthase, floral development and adaptive evolution.</title>
        <authorList>
            <person name="Zhang G.Q."/>
            <person name="Xu Q."/>
            <person name="Bian C."/>
            <person name="Tsai W.C."/>
            <person name="Yeh C.M."/>
            <person name="Liu K.W."/>
            <person name="Yoshida K."/>
            <person name="Zhang L.S."/>
            <person name="Chang S.B."/>
            <person name="Chen F."/>
            <person name="Shi Y."/>
            <person name="Su Y.Y."/>
            <person name="Zhang Y.Q."/>
            <person name="Chen L.J."/>
            <person name="Yin Y."/>
            <person name="Lin M."/>
            <person name="Huang H."/>
            <person name="Deng H."/>
            <person name="Wang Z.W."/>
            <person name="Zhu S.L."/>
            <person name="Zhao X."/>
            <person name="Deng C."/>
            <person name="Niu S.C."/>
            <person name="Huang J."/>
            <person name="Wang M."/>
            <person name="Liu G.H."/>
            <person name="Yang H.J."/>
            <person name="Xiao X.J."/>
            <person name="Hsiao Y.Y."/>
            <person name="Wu W.L."/>
            <person name="Chen Y.Y."/>
            <person name="Mitsuda N."/>
            <person name="Ohme-Takagi M."/>
            <person name="Luo Y.B."/>
            <person name="Van de Peer Y."/>
            <person name="Liu Z.J."/>
        </authorList>
    </citation>
    <scope>NUCLEOTIDE SEQUENCE [LARGE SCALE GENOMIC DNA]</scope>
    <source>
        <tissue evidence="4">The whole plant</tissue>
    </source>
</reference>
<sequence length="126" mass="13853">MSYGRDDKNGGIERGKFTNSGPKKAADSVHPGRPSIDSDCTVPVEKLEIDKKLLIDPKKLYIGSKIGEGAHGKVYEGKFGEQVVALKIINGGSTTEEKMTIQARFIREVNMMSKVKHENLVKVCSF</sequence>
<gene>
    <name evidence="4" type="primary">HT1</name>
    <name evidence="4" type="ORF">MA16_Dca025070</name>
</gene>
<dbReference type="Pfam" id="PF07714">
    <property type="entry name" value="PK_Tyr_Ser-Thr"/>
    <property type="match status" value="1"/>
</dbReference>